<accession>A0A368JNE1</accession>
<dbReference type="RefSeq" id="WP_114406965.1">
    <property type="nucleotide sequence ID" value="NZ_QOWE01000012.1"/>
</dbReference>
<dbReference type="AlphaFoldDB" id="A0A368JNE1"/>
<evidence type="ECO:0000256" key="1">
    <source>
        <dbReference type="SAM" id="MobiDB-lite"/>
    </source>
</evidence>
<evidence type="ECO:0000313" key="2">
    <source>
        <dbReference type="EMBL" id="RCR68546.1"/>
    </source>
</evidence>
<keyword evidence="3" id="KW-1185">Reference proteome</keyword>
<feature type="region of interest" description="Disordered" evidence="1">
    <location>
        <begin position="428"/>
        <end position="472"/>
    </location>
</feature>
<feature type="region of interest" description="Disordered" evidence="1">
    <location>
        <begin position="260"/>
        <end position="279"/>
    </location>
</feature>
<evidence type="ECO:0000313" key="3">
    <source>
        <dbReference type="Proteomes" id="UP000253383"/>
    </source>
</evidence>
<sequence length="827" mass="89630">MINFLRSKLLARFAVFIVALMTLFGVTALKKGEPIDKERDKTPRSEKILPPLRPHQTPRLQNRMFDNDPIRFSMKSSRTEIALGQPIELTITAQYLNLSPALLYTLAGSGGFRLKLLLPEGFIRTGGDYADLVSTELSPSNAFVRYTVTGYFTQVGAENTFRLLRSHSNADQTSLFVEKARVSLTLINSAEPVRNRQARASAGNPANGNYEGHFDGANCDNFWGWVYDRNNPNTPITVEVVANGQVVGSFTASEYRQDLQNAGKGNGQHSFNFAPPASIKNNQNQSISLRVQGSSFTLEQGPRTIQCAGSGNTGGTGTTPTNPSPSTPPPANNPSNGNYEGHFDGANCDNLWGWVYDRNNPNTPITVEVVANGQVVGSFSAANFRQDLVNAGKGNGQHGFNFAPPASIKNGQNQSISLRVQGSSFTLEQGPRTIQCAGSGSPGGTTTPPTNPGPTTPPPSTNPSGGNYEGNFEGADCGNLGGWVYDRNNPNAPITVEVVANGQVVSTFSAANFRQDLLNAGKGNGQHGFNFAPPASIKNGQNQSISLRVQGSSYTLNNGPKTIQCAGSGNDPQETAHIDAVVLEGLVDGVGGTDKTGGIYVWDFETLGEDPIIIPGHSNLPEVVIYGVRPSVLPGTEGPGRGGPSLQSNPYVSQAYEDKKKELEKIVKPGKLHKKANQCEVFKKMWEDSFKDGVAHHENAALITNKGILWLPNFNNSQTQSRLDYYQYRREPNNTVSVKFYNEWINVLGVIHTHPNGYSRGPSISKDPNGQDDYVLVKAWNVPNFVLNPQGELWMGIFDNDGKKAQLLINNNFKNCGYNIYDWSGKL</sequence>
<feature type="region of interest" description="Disordered" evidence="1">
    <location>
        <begin position="300"/>
        <end position="342"/>
    </location>
</feature>
<feature type="compositionally biased region" description="Pro residues" evidence="1">
    <location>
        <begin position="322"/>
        <end position="332"/>
    </location>
</feature>
<dbReference type="Proteomes" id="UP000253383">
    <property type="component" value="Unassembled WGS sequence"/>
</dbReference>
<gene>
    <name evidence="2" type="ORF">DUE52_15615</name>
</gene>
<feature type="compositionally biased region" description="Pro residues" evidence="1">
    <location>
        <begin position="449"/>
        <end position="461"/>
    </location>
</feature>
<dbReference type="OrthoDB" id="1433444at2"/>
<reference evidence="2 3" key="1">
    <citation type="submission" date="2018-07" db="EMBL/GenBank/DDBJ databases">
        <title>Genome analysis of Larkinella rosea.</title>
        <authorList>
            <person name="Zhou Z."/>
            <person name="Wang G."/>
        </authorList>
    </citation>
    <scope>NUCLEOTIDE SEQUENCE [LARGE SCALE GENOMIC DNA]</scope>
    <source>
        <strain evidence="3">zzj9</strain>
    </source>
</reference>
<protein>
    <submittedName>
        <fullName evidence="2">Uncharacterized protein</fullName>
    </submittedName>
</protein>
<proteinExistence type="predicted"/>
<comment type="caution">
    <text evidence="2">The sequence shown here is derived from an EMBL/GenBank/DDBJ whole genome shotgun (WGS) entry which is preliminary data.</text>
</comment>
<dbReference type="EMBL" id="QOWE01000012">
    <property type="protein sequence ID" value="RCR68546.1"/>
    <property type="molecule type" value="Genomic_DNA"/>
</dbReference>
<name>A0A368JNE1_9BACT</name>
<organism evidence="2 3">
    <name type="scientific">Larkinella punicea</name>
    <dbReference type="NCBI Taxonomy" id="2315727"/>
    <lineage>
        <taxon>Bacteria</taxon>
        <taxon>Pseudomonadati</taxon>
        <taxon>Bacteroidota</taxon>
        <taxon>Cytophagia</taxon>
        <taxon>Cytophagales</taxon>
        <taxon>Spirosomataceae</taxon>
        <taxon>Larkinella</taxon>
    </lineage>
</organism>